<comment type="caution">
    <text evidence="4">The sequence shown here is derived from an EMBL/GenBank/DDBJ whole genome shotgun (WGS) entry which is preliminary data.</text>
</comment>
<accession>A0A5N5JEA8</accession>
<keyword evidence="5" id="KW-1185">Reference proteome</keyword>
<sequence>MASFLQPSNQLYESGPTAAMKSSNYQGNGLIKGEEILRDFWQMEMGYSKWVDLAILLGMVVFYRLLFWAIIKTIETIKPLIPRLFSVNPKQTIQAMENSQC</sequence>
<protein>
    <submittedName>
        <fullName evidence="4">Uncharacterized protein</fullName>
    </submittedName>
</protein>
<keyword evidence="2" id="KW-0813">Transport</keyword>
<organism evidence="4 5">
    <name type="scientific">Salix brachista</name>
    <dbReference type="NCBI Taxonomy" id="2182728"/>
    <lineage>
        <taxon>Eukaryota</taxon>
        <taxon>Viridiplantae</taxon>
        <taxon>Streptophyta</taxon>
        <taxon>Embryophyta</taxon>
        <taxon>Tracheophyta</taxon>
        <taxon>Spermatophyta</taxon>
        <taxon>Magnoliopsida</taxon>
        <taxon>eudicotyledons</taxon>
        <taxon>Gunneridae</taxon>
        <taxon>Pentapetalae</taxon>
        <taxon>rosids</taxon>
        <taxon>fabids</taxon>
        <taxon>Malpighiales</taxon>
        <taxon>Salicaceae</taxon>
        <taxon>Saliceae</taxon>
        <taxon>Salix</taxon>
    </lineage>
</organism>
<evidence type="ECO:0000256" key="2">
    <source>
        <dbReference type="ARBA" id="ARBA00022448"/>
    </source>
</evidence>
<dbReference type="AlphaFoldDB" id="A0A5N5JEA8"/>
<dbReference type="PANTHER" id="PTHR48042">
    <property type="entry name" value="ABC TRANSPORTER G FAMILY MEMBER 11"/>
    <property type="match status" value="1"/>
</dbReference>
<name>A0A5N5JEA8_9ROSI</name>
<reference evidence="5" key="1">
    <citation type="journal article" date="2019" name="Gigascience">
        <title>De novo genome assembly of the endangered Acer yangbiense, a plant species with extremely small populations endemic to Yunnan Province, China.</title>
        <authorList>
            <person name="Yang J."/>
            <person name="Wariss H.M."/>
            <person name="Tao L."/>
            <person name="Zhang R."/>
            <person name="Yun Q."/>
            <person name="Hollingsworth P."/>
            <person name="Dao Z."/>
            <person name="Luo G."/>
            <person name="Guo H."/>
            <person name="Ma Y."/>
            <person name="Sun W."/>
        </authorList>
    </citation>
    <scope>NUCLEOTIDE SEQUENCE [LARGE SCALE GENOMIC DNA]</scope>
    <source>
        <strain evidence="5">cv. br00</strain>
    </source>
</reference>
<keyword evidence="3" id="KW-1133">Transmembrane helix</keyword>
<feature type="transmembrane region" description="Helical" evidence="3">
    <location>
        <begin position="50"/>
        <end position="71"/>
    </location>
</feature>
<dbReference type="InterPro" id="IPR052215">
    <property type="entry name" value="Plant_ABCG"/>
</dbReference>
<dbReference type="Proteomes" id="UP000326939">
    <property type="component" value="Chromosome 17"/>
</dbReference>
<comment type="similarity">
    <text evidence="1">Belongs to the ABC transporter superfamily. ABCG family. Eye pigment precursor importer (TC 3.A.1.204) subfamily.</text>
</comment>
<dbReference type="PANTHER" id="PTHR48042:SF32">
    <property type="entry name" value="ABC TRANSPORTER DOMAIN-CONTAINING PROTEIN"/>
    <property type="match status" value="1"/>
</dbReference>
<evidence type="ECO:0000256" key="1">
    <source>
        <dbReference type="ARBA" id="ARBA00005814"/>
    </source>
</evidence>
<proteinExistence type="inferred from homology"/>
<dbReference type="EMBL" id="VDCV01000017">
    <property type="protein sequence ID" value="KAB5516100.1"/>
    <property type="molecule type" value="Genomic_DNA"/>
</dbReference>
<evidence type="ECO:0000256" key="3">
    <source>
        <dbReference type="SAM" id="Phobius"/>
    </source>
</evidence>
<keyword evidence="3" id="KW-0812">Transmembrane</keyword>
<evidence type="ECO:0000313" key="5">
    <source>
        <dbReference type="Proteomes" id="UP000326939"/>
    </source>
</evidence>
<evidence type="ECO:0000313" key="4">
    <source>
        <dbReference type="EMBL" id="KAB5516100.1"/>
    </source>
</evidence>
<keyword evidence="3" id="KW-0472">Membrane</keyword>
<gene>
    <name evidence="4" type="ORF">DKX38_026748</name>
</gene>